<dbReference type="InterPro" id="IPR009380">
    <property type="entry name" value="DUF1036"/>
</dbReference>
<evidence type="ECO:0000256" key="1">
    <source>
        <dbReference type="SAM" id="SignalP"/>
    </source>
</evidence>
<feature type="chain" id="PRO_5023850901" description="DUF1036 domain-containing protein" evidence="1">
    <location>
        <begin position="27"/>
        <end position="139"/>
    </location>
</feature>
<keyword evidence="3" id="KW-1185">Reference proteome</keyword>
<name>A0A5J6MRB5_9PROT</name>
<organism evidence="2 3">
    <name type="scientific">Hypericibacter terrae</name>
    <dbReference type="NCBI Taxonomy" id="2602015"/>
    <lineage>
        <taxon>Bacteria</taxon>
        <taxon>Pseudomonadati</taxon>
        <taxon>Pseudomonadota</taxon>
        <taxon>Alphaproteobacteria</taxon>
        <taxon>Rhodospirillales</taxon>
        <taxon>Dongiaceae</taxon>
        <taxon>Hypericibacter</taxon>
    </lineage>
</organism>
<gene>
    <name evidence="2" type="ORF">FRZ44_51840</name>
</gene>
<dbReference type="KEGG" id="htq:FRZ44_51840"/>
<dbReference type="AlphaFoldDB" id="A0A5J6MRB5"/>
<dbReference type="EMBL" id="CP042906">
    <property type="protein sequence ID" value="QEX19869.1"/>
    <property type="molecule type" value="Genomic_DNA"/>
</dbReference>
<evidence type="ECO:0000313" key="2">
    <source>
        <dbReference type="EMBL" id="QEX19869.1"/>
    </source>
</evidence>
<dbReference type="Pfam" id="PF06282">
    <property type="entry name" value="DUF1036"/>
    <property type="match status" value="1"/>
</dbReference>
<keyword evidence="1" id="KW-0732">Signal</keyword>
<reference evidence="2 3" key="1">
    <citation type="submission" date="2019-08" db="EMBL/GenBank/DDBJ databases">
        <title>Hyperibacter terrae gen. nov., sp. nov. and Hyperibacter viscosus sp. nov., two new members in the family Rhodospirillaceae isolated from the rhizosphere of Hypericum perforatum.</title>
        <authorList>
            <person name="Noviana Z."/>
        </authorList>
    </citation>
    <scope>NUCLEOTIDE SEQUENCE [LARGE SCALE GENOMIC DNA]</scope>
    <source>
        <strain evidence="2 3">R5913</strain>
    </source>
</reference>
<dbReference type="OrthoDB" id="9806840at2"/>
<evidence type="ECO:0000313" key="3">
    <source>
        <dbReference type="Proteomes" id="UP000326202"/>
    </source>
</evidence>
<accession>A0A5J6MRB5</accession>
<sequence>MTRWIKWVGLAVAAAWMTFAATPAHADFSVCNKSSYKIFVAFGYWSAKDKAWTSEGWWTLEKGDCQIVYKPNLDQEKYYVYAESTDHDYTWSGKYPFCASDDEFTIVGDSECKSRGYYSVDFFEVEVGDKRDFTQDLVD</sequence>
<protein>
    <recommendedName>
        <fullName evidence="4">DUF1036 domain-containing protein</fullName>
    </recommendedName>
</protein>
<dbReference type="RefSeq" id="WP_151179891.1">
    <property type="nucleotide sequence ID" value="NZ_CP042906.1"/>
</dbReference>
<feature type="signal peptide" evidence="1">
    <location>
        <begin position="1"/>
        <end position="26"/>
    </location>
</feature>
<evidence type="ECO:0008006" key="4">
    <source>
        <dbReference type="Google" id="ProtNLM"/>
    </source>
</evidence>
<proteinExistence type="predicted"/>
<dbReference type="Proteomes" id="UP000326202">
    <property type="component" value="Chromosome"/>
</dbReference>